<gene>
    <name evidence="1" type="ORF">ANN_14168</name>
</gene>
<reference evidence="1 2" key="1">
    <citation type="journal article" date="2022" name="Allergy">
        <title>Genome assembly and annotation of Periplaneta americana reveal a comprehensive cockroach allergen profile.</title>
        <authorList>
            <person name="Wang L."/>
            <person name="Xiong Q."/>
            <person name="Saelim N."/>
            <person name="Wang L."/>
            <person name="Nong W."/>
            <person name="Wan A.T."/>
            <person name="Shi M."/>
            <person name="Liu X."/>
            <person name="Cao Q."/>
            <person name="Hui J.H.L."/>
            <person name="Sookrung N."/>
            <person name="Leung T.F."/>
            <person name="Tungtrongchitr A."/>
            <person name="Tsui S.K.W."/>
        </authorList>
    </citation>
    <scope>NUCLEOTIDE SEQUENCE [LARGE SCALE GENOMIC DNA]</scope>
    <source>
        <strain evidence="1">PWHHKU_190912</strain>
    </source>
</reference>
<keyword evidence="2" id="KW-1185">Reference proteome</keyword>
<sequence length="311" mass="36882">MTDSKGGQLIRVCSKSFCNLFAISKKRLSTAREDRNLHEVTKKQDFESNDNVVLQDEQKDDDLFFSKVSPHIDKRGLHGNYKHKLSPSVENRVVNHIKKFPLYVSHYGRSKSQEKFIKSVKSISEKYRLYKEEKLKEDTFEVCDAWLSKEDDVIPLQIRLHQAQAISAYSLLSNFKSECLDVNCDYCLITYDELWKNVRMCIHKTAEETIGKKGKVQRNEWFDEECQIVMQNKNRSYIKMIDRHTRQNRQEYEENRRDTHKVFRRKKREFFKAKLEMIQCAYDNKEAKTFYTECSVQSVSWLAVCSHVASR</sequence>
<name>A0ABQ8SWL7_PERAM</name>
<accession>A0ABQ8SWL7</accession>
<organism evidence="1 2">
    <name type="scientific">Periplaneta americana</name>
    <name type="common">American cockroach</name>
    <name type="synonym">Blatta americana</name>
    <dbReference type="NCBI Taxonomy" id="6978"/>
    <lineage>
        <taxon>Eukaryota</taxon>
        <taxon>Metazoa</taxon>
        <taxon>Ecdysozoa</taxon>
        <taxon>Arthropoda</taxon>
        <taxon>Hexapoda</taxon>
        <taxon>Insecta</taxon>
        <taxon>Pterygota</taxon>
        <taxon>Neoptera</taxon>
        <taxon>Polyneoptera</taxon>
        <taxon>Dictyoptera</taxon>
        <taxon>Blattodea</taxon>
        <taxon>Blattoidea</taxon>
        <taxon>Blattidae</taxon>
        <taxon>Blattinae</taxon>
        <taxon>Periplaneta</taxon>
    </lineage>
</organism>
<evidence type="ECO:0000313" key="1">
    <source>
        <dbReference type="EMBL" id="KAJ4438229.1"/>
    </source>
</evidence>
<dbReference type="Proteomes" id="UP001148838">
    <property type="component" value="Unassembled WGS sequence"/>
</dbReference>
<evidence type="ECO:0000313" key="2">
    <source>
        <dbReference type="Proteomes" id="UP001148838"/>
    </source>
</evidence>
<protein>
    <submittedName>
        <fullName evidence="1">Uncharacterized protein</fullName>
    </submittedName>
</protein>
<proteinExistence type="predicted"/>
<dbReference type="EMBL" id="JAJSOF020000019">
    <property type="protein sequence ID" value="KAJ4438229.1"/>
    <property type="molecule type" value="Genomic_DNA"/>
</dbReference>
<comment type="caution">
    <text evidence="1">The sequence shown here is derived from an EMBL/GenBank/DDBJ whole genome shotgun (WGS) entry which is preliminary data.</text>
</comment>